<dbReference type="GO" id="GO:0051301">
    <property type="term" value="P:cell division"/>
    <property type="evidence" value="ECO:0007669"/>
    <property type="project" value="UniProtKB-KW"/>
</dbReference>
<evidence type="ECO:0000256" key="2">
    <source>
        <dbReference type="SAM" id="Phobius"/>
    </source>
</evidence>
<evidence type="ECO:0000256" key="1">
    <source>
        <dbReference type="SAM" id="MobiDB-lite"/>
    </source>
</evidence>
<proteinExistence type="predicted"/>
<feature type="transmembrane region" description="Helical" evidence="2">
    <location>
        <begin position="164"/>
        <end position="183"/>
    </location>
</feature>
<dbReference type="AlphaFoldDB" id="A0AB34FLQ7"/>
<evidence type="ECO:0000313" key="3">
    <source>
        <dbReference type="EMBL" id="KAJ6440093.1"/>
    </source>
</evidence>
<dbReference type="PANTHER" id="PTHR38848:SF3">
    <property type="entry name" value="G-PROTEIN COUPLED RECEPTORS FAMILY 3 PROFILE DOMAIN-CONTAINING PROTEIN"/>
    <property type="match status" value="1"/>
</dbReference>
<dbReference type="PANTHER" id="PTHR38848">
    <property type="entry name" value="G-PROTEIN COUPLED RECEPTORS FAMILY 3 PROFILE DOMAIN-CONTAINING PROTEIN"/>
    <property type="match status" value="1"/>
</dbReference>
<feature type="transmembrane region" description="Helical" evidence="2">
    <location>
        <begin position="224"/>
        <end position="247"/>
    </location>
</feature>
<feature type="compositionally biased region" description="Basic and acidic residues" evidence="1">
    <location>
        <begin position="334"/>
        <end position="344"/>
    </location>
</feature>
<dbReference type="Proteomes" id="UP001163105">
    <property type="component" value="Unassembled WGS sequence"/>
</dbReference>
<keyword evidence="4" id="KW-1185">Reference proteome</keyword>
<dbReference type="EMBL" id="JAQHRD010000006">
    <property type="protein sequence ID" value="KAJ6440093.1"/>
    <property type="molecule type" value="Genomic_DNA"/>
</dbReference>
<comment type="caution">
    <text evidence="3">The sequence shown here is derived from an EMBL/GenBank/DDBJ whole genome shotgun (WGS) entry which is preliminary data.</text>
</comment>
<feature type="transmembrane region" description="Helical" evidence="2">
    <location>
        <begin position="85"/>
        <end position="103"/>
    </location>
</feature>
<feature type="region of interest" description="Disordered" evidence="1">
    <location>
        <begin position="283"/>
        <end position="360"/>
    </location>
</feature>
<sequence>MANDVSTGIPKAGQIISIMLSLTAATILTLFLTQRFLAIRSWNRLPLVVWLVFAIYIDSYLFVFATATLSHAFGVNASQATCEGAILLCLVCYVTTKFIYVFLVEKAHIIRGTPKTRFKSKLYLFNAFGMLSIYLVVIILNFIFRIAKMRDGTCIIGMKSLAMIPLISFDTVVNVYLTLLFLVPMRRQTTIKRQCLDSEANTTIGMYSFKNMARTPANLRLRTVALRTFIGAASTLISSIVNLSVLMALNGEPGWVCLMCCNSDILFSAIVIQWVTSRDNAATSSTSHSSQGLRSHREAVDQDSAIASRPGVSNSISSAGTEEISLVNKACTSDSREDTADEAAHPAVPNAAVLAGKSKW</sequence>
<keyword evidence="2" id="KW-1133">Transmembrane helix</keyword>
<feature type="transmembrane region" description="Helical" evidence="2">
    <location>
        <begin position="123"/>
        <end position="144"/>
    </location>
</feature>
<feature type="compositionally biased region" description="Polar residues" evidence="1">
    <location>
        <begin position="311"/>
        <end position="320"/>
    </location>
</feature>
<feature type="compositionally biased region" description="Polar residues" evidence="1">
    <location>
        <begin position="283"/>
        <end position="293"/>
    </location>
</feature>
<evidence type="ECO:0000313" key="4">
    <source>
        <dbReference type="Proteomes" id="UP001163105"/>
    </source>
</evidence>
<gene>
    <name evidence="3" type="ORF">O9K51_07984</name>
</gene>
<name>A0AB34FLQ7_9HYPO</name>
<accession>A0AB34FLQ7</accession>
<feature type="transmembrane region" description="Helical" evidence="2">
    <location>
        <begin position="12"/>
        <end position="33"/>
    </location>
</feature>
<organism evidence="3 4">
    <name type="scientific">Purpureocillium lavendulum</name>
    <dbReference type="NCBI Taxonomy" id="1247861"/>
    <lineage>
        <taxon>Eukaryota</taxon>
        <taxon>Fungi</taxon>
        <taxon>Dikarya</taxon>
        <taxon>Ascomycota</taxon>
        <taxon>Pezizomycotina</taxon>
        <taxon>Sordariomycetes</taxon>
        <taxon>Hypocreomycetidae</taxon>
        <taxon>Hypocreales</taxon>
        <taxon>Ophiocordycipitaceae</taxon>
        <taxon>Purpureocillium</taxon>
    </lineage>
</organism>
<keyword evidence="2" id="KW-0472">Membrane</keyword>
<protein>
    <submittedName>
        <fullName evidence="3">Cell division control protein 25</fullName>
    </submittedName>
</protein>
<keyword evidence="2" id="KW-0812">Transmembrane</keyword>
<feature type="transmembrane region" description="Helical" evidence="2">
    <location>
        <begin position="45"/>
        <end position="65"/>
    </location>
</feature>
<keyword evidence="3" id="KW-0132">Cell division</keyword>
<reference evidence="3" key="1">
    <citation type="submission" date="2023-01" db="EMBL/GenBank/DDBJ databases">
        <title>The growth and conidiation of Purpureocillium lavendulum are regulated by nitrogen source and histone H3K14 acetylation.</title>
        <authorList>
            <person name="Tang P."/>
            <person name="Han J."/>
            <person name="Zhang C."/>
            <person name="Tang P."/>
            <person name="Qi F."/>
            <person name="Zhang K."/>
            <person name="Liang L."/>
        </authorList>
    </citation>
    <scope>NUCLEOTIDE SEQUENCE</scope>
    <source>
        <strain evidence="3">YMF1.00683</strain>
    </source>
</reference>
<keyword evidence="3" id="KW-0131">Cell cycle</keyword>